<dbReference type="Pfam" id="PF09830">
    <property type="entry name" value="ATP_transf"/>
    <property type="match status" value="1"/>
</dbReference>
<dbReference type="PANTHER" id="PTHR38420">
    <property type="entry name" value="AP-4-A PHOSPHORYLASE II"/>
    <property type="match status" value="1"/>
</dbReference>
<name>A0A0B7KM17_BIOOC</name>
<sequence length="297" mass="32865">MASNGTLEHAGKSENLTEAEVVARFDQLAKAGHLFYDYAFRTETAQSEKMLVEFRISKALASKPWQTTSTLDVATEPGTGPKPGSDINVNGLGVQSLNGTHELTLNMFSSYRPHLLMLTNDGYRRQWEPLDIDDFRAATQFLSNMDQDYLVFYNCKVEGGCSRVHKHLQAIPNESFNDNSWVNIDNDAVPFAYYQAKFTTPPDPEAYLKAYKAGLEAVERSLGSKTTLEDGAPPHNMIMDRNRMVVVPRRAAGIDPLGANSGGMLGTIWTQSDEKVQQWKDTGVSRLLGVAGTPKLL</sequence>
<evidence type="ECO:0000313" key="3">
    <source>
        <dbReference type="EMBL" id="CEO56467.1"/>
    </source>
</evidence>
<dbReference type="GO" id="GO:0009117">
    <property type="term" value="P:nucleotide metabolic process"/>
    <property type="evidence" value="ECO:0007669"/>
    <property type="project" value="InterPro"/>
</dbReference>
<accession>A0A0B7KM17</accession>
<organism evidence="3">
    <name type="scientific">Bionectria ochroleuca</name>
    <name type="common">Gliocladium roseum</name>
    <dbReference type="NCBI Taxonomy" id="29856"/>
    <lineage>
        <taxon>Eukaryota</taxon>
        <taxon>Fungi</taxon>
        <taxon>Dikarya</taxon>
        <taxon>Ascomycota</taxon>
        <taxon>Pezizomycotina</taxon>
        <taxon>Sordariomycetes</taxon>
        <taxon>Hypocreomycetidae</taxon>
        <taxon>Hypocreales</taxon>
        <taxon>Bionectriaceae</taxon>
        <taxon>Clonostachys</taxon>
    </lineage>
</organism>
<dbReference type="InterPro" id="IPR036265">
    <property type="entry name" value="HIT-like_sf"/>
</dbReference>
<reference evidence="3" key="1">
    <citation type="submission" date="2015-01" db="EMBL/GenBank/DDBJ databases">
        <authorList>
            <person name="Durling Mikael"/>
        </authorList>
    </citation>
    <scope>NUCLEOTIDE SEQUENCE</scope>
</reference>
<dbReference type="InterPro" id="IPR043171">
    <property type="entry name" value="Ap4A_phos1/2-like"/>
</dbReference>
<feature type="domain" description="Ap4A phosphorylase 1/2 N-terminal" evidence="2">
    <location>
        <begin position="92"/>
        <end position="181"/>
    </location>
</feature>
<dbReference type="EMBL" id="CDPU01000067">
    <property type="protein sequence ID" value="CEO56467.1"/>
    <property type="molecule type" value="Genomic_DNA"/>
</dbReference>
<feature type="domain" description="ATP adenylyltransferase C-terminal" evidence="1">
    <location>
        <begin position="188"/>
        <end position="293"/>
    </location>
</feature>
<dbReference type="GO" id="GO:0003877">
    <property type="term" value="F:ATP:ADP adenylyltransferase activity"/>
    <property type="evidence" value="ECO:0007669"/>
    <property type="project" value="InterPro"/>
</dbReference>
<evidence type="ECO:0000259" key="2">
    <source>
        <dbReference type="Pfam" id="PF19327"/>
    </source>
</evidence>
<dbReference type="Gene3D" id="3.30.428.70">
    <property type="match status" value="1"/>
</dbReference>
<dbReference type="PANTHER" id="PTHR38420:SF1">
    <property type="entry name" value="PUTATIVE (AFU_ORTHOLOGUE AFUA_5G14690)-RELATED"/>
    <property type="match status" value="1"/>
</dbReference>
<gene>
    <name evidence="3" type="ORF">BN869_000012525_1</name>
</gene>
<dbReference type="InterPro" id="IPR045759">
    <property type="entry name" value="Ap4A_phos1/2_N"/>
</dbReference>
<dbReference type="GO" id="GO:0005524">
    <property type="term" value="F:ATP binding"/>
    <property type="evidence" value="ECO:0007669"/>
    <property type="project" value="InterPro"/>
</dbReference>
<protein>
    <submittedName>
        <fullName evidence="3">Uncharacterized protein</fullName>
    </submittedName>
</protein>
<dbReference type="InterPro" id="IPR019200">
    <property type="entry name" value="ATP_adenylylTrfase_C"/>
</dbReference>
<proteinExistence type="predicted"/>
<dbReference type="SUPFAM" id="SSF54197">
    <property type="entry name" value="HIT-like"/>
    <property type="match status" value="1"/>
</dbReference>
<dbReference type="InterPro" id="IPR009163">
    <property type="entry name" value="Ap4A_phos1/2"/>
</dbReference>
<evidence type="ECO:0000259" key="1">
    <source>
        <dbReference type="Pfam" id="PF09830"/>
    </source>
</evidence>
<dbReference type="AlphaFoldDB" id="A0A0B7KM17"/>
<dbReference type="Pfam" id="PF19327">
    <property type="entry name" value="Ap4A_phos_N"/>
    <property type="match status" value="1"/>
</dbReference>